<name>A0ABT7BZ08_9CYAN</name>
<dbReference type="Proteomes" id="UP001232992">
    <property type="component" value="Unassembled WGS sequence"/>
</dbReference>
<dbReference type="InterPro" id="IPR011005">
    <property type="entry name" value="Dihydropteroate_synth-like_sf"/>
</dbReference>
<dbReference type="EMBL" id="JAQOSQ010000015">
    <property type="protein sequence ID" value="MDJ1184442.1"/>
    <property type="molecule type" value="Genomic_DNA"/>
</dbReference>
<keyword evidence="12" id="KW-1185">Reference proteome</keyword>
<organism evidence="11 12">
    <name type="scientific">Roseofilum casamattae BLCC-M143</name>
    <dbReference type="NCBI Taxonomy" id="3022442"/>
    <lineage>
        <taxon>Bacteria</taxon>
        <taxon>Bacillati</taxon>
        <taxon>Cyanobacteriota</taxon>
        <taxon>Cyanophyceae</taxon>
        <taxon>Desertifilales</taxon>
        <taxon>Desertifilaceae</taxon>
        <taxon>Roseofilum</taxon>
        <taxon>Roseofilum casamattae</taxon>
    </lineage>
</organism>
<keyword evidence="8" id="KW-0460">Magnesium</keyword>
<proteinExistence type="inferred from homology"/>
<protein>
    <recommendedName>
        <fullName evidence="5">dihydropteroate synthase</fullName>
        <ecNumber evidence="5">2.5.1.15</ecNumber>
    </recommendedName>
</protein>
<feature type="domain" description="Pterin-binding" evidence="10">
    <location>
        <begin position="1"/>
        <end position="256"/>
    </location>
</feature>
<dbReference type="RefSeq" id="WP_347179069.1">
    <property type="nucleotide sequence ID" value="NZ_JAQOSQ010000015.1"/>
</dbReference>
<comment type="caution">
    <text evidence="11">The sequence shown here is derived from an EMBL/GenBank/DDBJ whole genome shotgun (WGS) entry which is preliminary data.</text>
</comment>
<evidence type="ECO:0000313" key="11">
    <source>
        <dbReference type="EMBL" id="MDJ1184442.1"/>
    </source>
</evidence>
<evidence type="ECO:0000256" key="3">
    <source>
        <dbReference type="ARBA" id="ARBA00004763"/>
    </source>
</evidence>
<evidence type="ECO:0000256" key="6">
    <source>
        <dbReference type="ARBA" id="ARBA00022679"/>
    </source>
</evidence>
<evidence type="ECO:0000256" key="2">
    <source>
        <dbReference type="ARBA" id="ARBA00001946"/>
    </source>
</evidence>
<comment type="catalytic activity">
    <reaction evidence="1">
        <text>(7,8-dihydropterin-6-yl)methyl diphosphate + 4-aminobenzoate = 7,8-dihydropteroate + diphosphate</text>
        <dbReference type="Rhea" id="RHEA:19949"/>
        <dbReference type="ChEBI" id="CHEBI:17836"/>
        <dbReference type="ChEBI" id="CHEBI:17839"/>
        <dbReference type="ChEBI" id="CHEBI:33019"/>
        <dbReference type="ChEBI" id="CHEBI:72950"/>
        <dbReference type="EC" id="2.5.1.15"/>
    </reaction>
</comment>
<dbReference type="NCBIfam" id="TIGR01496">
    <property type="entry name" value="DHPS"/>
    <property type="match status" value="1"/>
</dbReference>
<dbReference type="CDD" id="cd00739">
    <property type="entry name" value="DHPS"/>
    <property type="match status" value="1"/>
</dbReference>
<evidence type="ECO:0000256" key="8">
    <source>
        <dbReference type="ARBA" id="ARBA00022842"/>
    </source>
</evidence>
<evidence type="ECO:0000313" key="12">
    <source>
        <dbReference type="Proteomes" id="UP001232992"/>
    </source>
</evidence>
<dbReference type="Pfam" id="PF00809">
    <property type="entry name" value="Pterin_bind"/>
    <property type="match status" value="1"/>
</dbReference>
<dbReference type="EC" id="2.5.1.15" evidence="5"/>
<dbReference type="PANTHER" id="PTHR20941:SF1">
    <property type="entry name" value="FOLIC ACID SYNTHESIS PROTEIN FOL1"/>
    <property type="match status" value="1"/>
</dbReference>
<dbReference type="SUPFAM" id="SSF51717">
    <property type="entry name" value="Dihydropteroate synthetase-like"/>
    <property type="match status" value="1"/>
</dbReference>
<gene>
    <name evidence="11" type="primary">folP</name>
    <name evidence="11" type="ORF">PMH09_14745</name>
</gene>
<dbReference type="Gene3D" id="3.20.20.20">
    <property type="entry name" value="Dihydropteroate synthase-like"/>
    <property type="match status" value="1"/>
</dbReference>
<dbReference type="GO" id="GO:0004156">
    <property type="term" value="F:dihydropteroate synthase activity"/>
    <property type="evidence" value="ECO:0007669"/>
    <property type="project" value="UniProtKB-EC"/>
</dbReference>
<accession>A0ABT7BZ08</accession>
<dbReference type="InterPro" id="IPR045031">
    <property type="entry name" value="DHP_synth-like"/>
</dbReference>
<evidence type="ECO:0000256" key="7">
    <source>
        <dbReference type="ARBA" id="ARBA00022723"/>
    </source>
</evidence>
<comment type="cofactor">
    <cofactor evidence="2">
        <name>Mg(2+)</name>
        <dbReference type="ChEBI" id="CHEBI:18420"/>
    </cofactor>
</comment>
<sequence>MGVLNVTPDSFSDGGEFNSLEAAAARSRHLVDGGADIIDIGGQSTRPGSTQISLTEELERTIPAIAELRTMPEPYGSIPISIDTTRAQVARAAVAAGANLVNDISGGTFDDGMFETVAQLGVPIILMHLRGTPETMQQFVEYEDLMGEISAVLQERVREAVEAGIARSQIILDPGIGFAKTMEQNLQILRQIPQLRDLGFPVLIGASRKSFIGHLLNQPNPKERGWGTAATTCAAIARGADLLRVHDLPQMHEVCQVADAIYRGIH</sequence>
<comment type="pathway">
    <text evidence="3">Cofactor biosynthesis; tetrahydrofolate biosynthesis; 7,8-dihydrofolate from 2-amino-4-hydroxy-6-hydroxymethyl-7,8-dihydropteridine diphosphate and 4-aminobenzoate: step 1/2.</text>
</comment>
<evidence type="ECO:0000256" key="5">
    <source>
        <dbReference type="ARBA" id="ARBA00012458"/>
    </source>
</evidence>
<dbReference type="PROSITE" id="PS50972">
    <property type="entry name" value="PTERIN_BINDING"/>
    <property type="match status" value="1"/>
</dbReference>
<keyword evidence="6 11" id="KW-0808">Transferase</keyword>
<dbReference type="InterPro" id="IPR006390">
    <property type="entry name" value="DHP_synth_dom"/>
</dbReference>
<evidence type="ECO:0000256" key="4">
    <source>
        <dbReference type="ARBA" id="ARBA00009503"/>
    </source>
</evidence>
<evidence type="ECO:0000256" key="1">
    <source>
        <dbReference type="ARBA" id="ARBA00000012"/>
    </source>
</evidence>
<dbReference type="PROSITE" id="PS00793">
    <property type="entry name" value="DHPS_2"/>
    <property type="match status" value="1"/>
</dbReference>
<keyword evidence="9" id="KW-0289">Folate biosynthesis</keyword>
<keyword evidence="7" id="KW-0479">Metal-binding</keyword>
<evidence type="ECO:0000256" key="9">
    <source>
        <dbReference type="ARBA" id="ARBA00022909"/>
    </source>
</evidence>
<comment type="similarity">
    <text evidence="4">Belongs to the DHPS family.</text>
</comment>
<reference evidence="11 12" key="1">
    <citation type="submission" date="2023-01" db="EMBL/GenBank/DDBJ databases">
        <title>Novel diversity within Roseofilum (Cyanobacteria; Desertifilaceae) from marine benthic mats with descriptions of four novel species.</title>
        <authorList>
            <person name="Wang Y."/>
            <person name="Berthold D.E."/>
            <person name="Hu J."/>
            <person name="Lefler F.W."/>
            <person name="Laughinghouse H.D. IV."/>
        </authorList>
    </citation>
    <scope>NUCLEOTIDE SEQUENCE [LARGE SCALE GENOMIC DNA]</scope>
    <source>
        <strain evidence="11 12">BLCC-M143</strain>
    </source>
</reference>
<evidence type="ECO:0000259" key="10">
    <source>
        <dbReference type="PROSITE" id="PS50972"/>
    </source>
</evidence>
<dbReference type="InterPro" id="IPR000489">
    <property type="entry name" value="Pterin-binding_dom"/>
</dbReference>
<dbReference type="PANTHER" id="PTHR20941">
    <property type="entry name" value="FOLATE SYNTHESIS PROTEINS"/>
    <property type="match status" value="1"/>
</dbReference>